<evidence type="ECO:0000259" key="9">
    <source>
        <dbReference type="Pfam" id="PF01529"/>
    </source>
</evidence>
<feature type="region of interest" description="Disordered" evidence="8">
    <location>
        <begin position="18"/>
        <end position="39"/>
    </location>
</feature>
<keyword evidence="2 7" id="KW-0808">Transferase</keyword>
<dbReference type="GO" id="GO:0019706">
    <property type="term" value="F:protein-cysteine S-palmitoyltransferase activity"/>
    <property type="evidence" value="ECO:0007669"/>
    <property type="project" value="UniProtKB-EC"/>
</dbReference>
<keyword evidence="4 7" id="KW-1133">Transmembrane helix</keyword>
<keyword evidence="11" id="KW-1185">Reference proteome</keyword>
<feature type="transmembrane region" description="Helical" evidence="7">
    <location>
        <begin position="414"/>
        <end position="436"/>
    </location>
</feature>
<dbReference type="InterPro" id="IPR001594">
    <property type="entry name" value="Palmitoyltrfase_DHHC"/>
</dbReference>
<feature type="compositionally biased region" description="Acidic residues" evidence="8">
    <location>
        <begin position="473"/>
        <end position="507"/>
    </location>
</feature>
<feature type="transmembrane region" description="Helical" evidence="7">
    <location>
        <begin position="360"/>
        <end position="377"/>
    </location>
</feature>
<feature type="domain" description="Palmitoyltransferase DHHC" evidence="9">
    <location>
        <begin position="318"/>
        <end position="450"/>
    </location>
</feature>
<evidence type="ECO:0000256" key="4">
    <source>
        <dbReference type="ARBA" id="ARBA00022989"/>
    </source>
</evidence>
<evidence type="ECO:0000256" key="7">
    <source>
        <dbReference type="RuleBase" id="RU079119"/>
    </source>
</evidence>
<evidence type="ECO:0000256" key="5">
    <source>
        <dbReference type="ARBA" id="ARBA00023136"/>
    </source>
</evidence>
<dbReference type="EMBL" id="BMAT01000284">
    <property type="protein sequence ID" value="GFR63318.1"/>
    <property type="molecule type" value="Genomic_DNA"/>
</dbReference>
<dbReference type="Pfam" id="PF01529">
    <property type="entry name" value="DHHC"/>
    <property type="match status" value="1"/>
</dbReference>
<sequence length="507" mass="57799">MAGQTDGCEECQTLAEQPGDLVMDRSEVGSKPKPHKDSLREKLRAHYQKGMNKRRAKSLSNPLTPEIINRVAVPFFLFTVIASFKIGFVDVMPLMYEGYDHVILLQRCFITLLWVEMMVNWLGIRYVDSTYTRYLRLYGPPPHERMNARSSPANQMESSTAQAQTVIGPENRLSPWLGVKPDSPNTTKDSCSSLMDISQTQTDSPSLNYQVHLANKEMDKRINLVNTKSIDDLLNPVHQHSAFTSHTLNKEEFSSPSSLFFTQNDSEQISDRKGSLEKTHNKMATQSTSSSLTSPTPVITTQGNVITKAYPYWSWVPCYPCGRARPPRCHHCPLCKACVLKRDHHCFFAGSCVGYRNHRFFYIFLIWAWTGCMYATLHGFPYIGFFLWAEMSYMDVFFPLAIARFLFGYVPFQAALSVTTLTFLVYFDLLAATFIYSHTLLISRGVTSFEVEYLKNSLEIRDTRTLGQKINGDDIDDQDNDDGDHEDDSDDDDDDDDYDDDDDDDDD</sequence>
<reference evidence="10 11" key="1">
    <citation type="journal article" date="2021" name="Elife">
        <title>Chloroplast acquisition without the gene transfer in kleptoplastic sea slugs, Plakobranchus ocellatus.</title>
        <authorList>
            <person name="Maeda T."/>
            <person name="Takahashi S."/>
            <person name="Yoshida T."/>
            <person name="Shimamura S."/>
            <person name="Takaki Y."/>
            <person name="Nagai Y."/>
            <person name="Toyoda A."/>
            <person name="Suzuki Y."/>
            <person name="Arimoto A."/>
            <person name="Ishii H."/>
            <person name="Satoh N."/>
            <person name="Nishiyama T."/>
            <person name="Hasebe M."/>
            <person name="Maruyama T."/>
            <person name="Minagawa J."/>
            <person name="Obokata J."/>
            <person name="Shigenobu S."/>
        </authorList>
    </citation>
    <scope>NUCLEOTIDE SEQUENCE [LARGE SCALE GENOMIC DNA]</scope>
</reference>
<dbReference type="PANTHER" id="PTHR12246">
    <property type="entry name" value="PALMITOYLTRANSFERASE ZDHHC16"/>
    <property type="match status" value="1"/>
</dbReference>
<comment type="catalytic activity">
    <reaction evidence="7">
        <text>L-cysteinyl-[protein] + hexadecanoyl-CoA = S-hexadecanoyl-L-cysteinyl-[protein] + CoA</text>
        <dbReference type="Rhea" id="RHEA:36683"/>
        <dbReference type="Rhea" id="RHEA-COMP:10131"/>
        <dbReference type="Rhea" id="RHEA-COMP:11032"/>
        <dbReference type="ChEBI" id="CHEBI:29950"/>
        <dbReference type="ChEBI" id="CHEBI:57287"/>
        <dbReference type="ChEBI" id="CHEBI:57379"/>
        <dbReference type="ChEBI" id="CHEBI:74151"/>
        <dbReference type="EC" id="2.3.1.225"/>
    </reaction>
</comment>
<keyword evidence="6 7" id="KW-0012">Acyltransferase</keyword>
<comment type="caution">
    <text evidence="10">The sequence shown here is derived from an EMBL/GenBank/DDBJ whole genome shotgun (WGS) entry which is preliminary data.</text>
</comment>
<evidence type="ECO:0000256" key="6">
    <source>
        <dbReference type="ARBA" id="ARBA00023315"/>
    </source>
</evidence>
<evidence type="ECO:0000313" key="11">
    <source>
        <dbReference type="Proteomes" id="UP000762676"/>
    </source>
</evidence>
<dbReference type="AlphaFoldDB" id="A0AAV4ES90"/>
<comment type="domain">
    <text evidence="7">The DHHC domain is required for palmitoyltransferase activity.</text>
</comment>
<dbReference type="InterPro" id="IPR039859">
    <property type="entry name" value="PFA4/ZDH16/20/ERF2-like"/>
</dbReference>
<dbReference type="EC" id="2.3.1.225" evidence="7"/>
<protein>
    <recommendedName>
        <fullName evidence="7">Palmitoyltransferase</fullName>
        <ecNumber evidence="7">2.3.1.225</ecNumber>
    </recommendedName>
</protein>
<feature type="transmembrane region" description="Helical" evidence="7">
    <location>
        <begin position="67"/>
        <end position="84"/>
    </location>
</feature>
<proteinExistence type="inferred from homology"/>
<gene>
    <name evidence="10" type="ORF">ElyMa_000153400</name>
</gene>
<keyword evidence="5 7" id="KW-0472">Membrane</keyword>
<evidence type="ECO:0000313" key="10">
    <source>
        <dbReference type="EMBL" id="GFR63318.1"/>
    </source>
</evidence>
<evidence type="ECO:0000256" key="3">
    <source>
        <dbReference type="ARBA" id="ARBA00022692"/>
    </source>
</evidence>
<feature type="region of interest" description="Disordered" evidence="8">
    <location>
        <begin position="270"/>
        <end position="295"/>
    </location>
</feature>
<dbReference type="GO" id="GO:0016020">
    <property type="term" value="C:membrane"/>
    <property type="evidence" value="ECO:0007669"/>
    <property type="project" value="UniProtKB-SubCell"/>
</dbReference>
<feature type="compositionally biased region" description="Basic and acidic residues" evidence="8">
    <location>
        <begin position="270"/>
        <end position="280"/>
    </location>
</feature>
<accession>A0AAV4ES90</accession>
<evidence type="ECO:0000256" key="2">
    <source>
        <dbReference type="ARBA" id="ARBA00022679"/>
    </source>
</evidence>
<dbReference type="Proteomes" id="UP000762676">
    <property type="component" value="Unassembled WGS sequence"/>
</dbReference>
<feature type="transmembrane region" description="Helical" evidence="7">
    <location>
        <begin position="104"/>
        <end position="127"/>
    </location>
</feature>
<comment type="similarity">
    <text evidence="7">Belongs to the DHHC palmitoyltransferase family.</text>
</comment>
<organism evidence="10 11">
    <name type="scientific">Elysia marginata</name>
    <dbReference type="NCBI Taxonomy" id="1093978"/>
    <lineage>
        <taxon>Eukaryota</taxon>
        <taxon>Metazoa</taxon>
        <taxon>Spiralia</taxon>
        <taxon>Lophotrochozoa</taxon>
        <taxon>Mollusca</taxon>
        <taxon>Gastropoda</taxon>
        <taxon>Heterobranchia</taxon>
        <taxon>Euthyneura</taxon>
        <taxon>Panpulmonata</taxon>
        <taxon>Sacoglossa</taxon>
        <taxon>Placobranchoidea</taxon>
        <taxon>Plakobranchidae</taxon>
        <taxon>Elysia</taxon>
    </lineage>
</organism>
<comment type="subcellular location">
    <subcellularLocation>
        <location evidence="1">Membrane</location>
        <topology evidence="1">Multi-pass membrane protein</topology>
    </subcellularLocation>
</comment>
<name>A0AAV4ES90_9GAST</name>
<feature type="compositionally biased region" description="Low complexity" evidence="8">
    <location>
        <begin position="285"/>
        <end position="295"/>
    </location>
</feature>
<evidence type="ECO:0000256" key="1">
    <source>
        <dbReference type="ARBA" id="ARBA00004141"/>
    </source>
</evidence>
<evidence type="ECO:0000256" key="8">
    <source>
        <dbReference type="SAM" id="MobiDB-lite"/>
    </source>
</evidence>
<feature type="compositionally biased region" description="Basic and acidic residues" evidence="8">
    <location>
        <begin position="22"/>
        <end position="39"/>
    </location>
</feature>
<feature type="region of interest" description="Disordered" evidence="8">
    <location>
        <begin position="469"/>
        <end position="507"/>
    </location>
</feature>
<dbReference type="PROSITE" id="PS50216">
    <property type="entry name" value="DHHC"/>
    <property type="match status" value="1"/>
</dbReference>
<keyword evidence="3 7" id="KW-0812">Transmembrane</keyword>